<evidence type="ECO:0000256" key="7">
    <source>
        <dbReference type="ARBA" id="ARBA00022884"/>
    </source>
</evidence>
<dbReference type="HAMAP" id="MF_00104">
    <property type="entry name" value="RNase_III"/>
    <property type="match status" value="1"/>
</dbReference>
<evidence type="ECO:0000256" key="2">
    <source>
        <dbReference type="ARBA" id="ARBA00010183"/>
    </source>
</evidence>
<sequence>MDEASLQARIGYSFRETDLLRRALTHRSAGTQNNERQEFLGDAALNFTVARWLYERFPKEREGVLSRLRARLVCTEALAEIAEELELGRLVYLGPGERKAGGHRRESILADSVEALVGAVLLDGGVEAMQSMVYRLWESRVTNLDPRSVNKDPKTRLQEHLQSQGQPLPEYQLVETVGAEHQRLFYIECTVIGHEPVRGEGSSKRRAEQEAAQRMLDFMGVEYE</sequence>
<comment type="similarity">
    <text evidence="2">Belongs to the ribonuclease III family.</text>
</comment>
<name>A0ABV4TYP5_9GAMM</name>
<protein>
    <recommendedName>
        <fullName evidence="8">Ribonuclease 3</fullName>
        <ecNumber evidence="8">3.1.26.3</ecNumber>
    </recommendedName>
    <alternativeName>
        <fullName evidence="8">Ribonuclease III</fullName>
        <shortName evidence="8">RNase III</shortName>
    </alternativeName>
</protein>
<dbReference type="Pfam" id="PF00035">
    <property type="entry name" value="dsrm"/>
    <property type="match status" value="1"/>
</dbReference>
<feature type="binding site" evidence="8">
    <location>
        <position position="38"/>
    </location>
    <ligand>
        <name>Mg(2+)</name>
        <dbReference type="ChEBI" id="CHEBI:18420"/>
    </ligand>
</feature>
<keyword evidence="7 8" id="KW-0694">RNA-binding</keyword>
<dbReference type="InterPro" id="IPR036389">
    <property type="entry name" value="RNase_III_sf"/>
</dbReference>
<dbReference type="PROSITE" id="PS50142">
    <property type="entry name" value="RNASE_3_2"/>
    <property type="match status" value="1"/>
</dbReference>
<evidence type="ECO:0000259" key="9">
    <source>
        <dbReference type="PROSITE" id="PS50137"/>
    </source>
</evidence>
<comment type="cofactor">
    <cofactor evidence="8">
        <name>Mg(2+)</name>
        <dbReference type="ChEBI" id="CHEBI:18420"/>
    </cofactor>
</comment>
<feature type="binding site" evidence="8">
    <location>
        <position position="111"/>
    </location>
    <ligand>
        <name>Mg(2+)</name>
        <dbReference type="ChEBI" id="CHEBI:18420"/>
    </ligand>
</feature>
<evidence type="ECO:0000256" key="1">
    <source>
        <dbReference type="ARBA" id="ARBA00000109"/>
    </source>
</evidence>
<keyword evidence="6 8" id="KW-0378">Hydrolase</keyword>
<gene>
    <name evidence="8 11" type="primary">rnc</name>
    <name evidence="11" type="ORF">ACERLL_12925</name>
</gene>
<comment type="caution">
    <text evidence="11">The sequence shown here is derived from an EMBL/GenBank/DDBJ whole genome shotgun (WGS) entry which is preliminary data.</text>
</comment>
<keyword evidence="8" id="KW-0819">tRNA processing</keyword>
<feature type="binding site" evidence="8">
    <location>
        <position position="114"/>
    </location>
    <ligand>
        <name>Mg(2+)</name>
        <dbReference type="ChEBI" id="CHEBI:18420"/>
    </ligand>
</feature>
<keyword evidence="8" id="KW-0699">rRNA-binding</keyword>
<feature type="domain" description="DRBM" evidence="9">
    <location>
        <begin position="152"/>
        <end position="221"/>
    </location>
</feature>
<dbReference type="InterPro" id="IPR011907">
    <property type="entry name" value="RNase_III"/>
</dbReference>
<evidence type="ECO:0000256" key="5">
    <source>
        <dbReference type="ARBA" id="ARBA00022759"/>
    </source>
</evidence>
<dbReference type="PANTHER" id="PTHR11207">
    <property type="entry name" value="RIBONUCLEASE III"/>
    <property type="match status" value="1"/>
</dbReference>
<dbReference type="PROSITE" id="PS50137">
    <property type="entry name" value="DS_RBD"/>
    <property type="match status" value="1"/>
</dbReference>
<dbReference type="SUPFAM" id="SSF54768">
    <property type="entry name" value="dsRNA-binding domain-like"/>
    <property type="match status" value="1"/>
</dbReference>
<dbReference type="SUPFAM" id="SSF69065">
    <property type="entry name" value="RNase III domain-like"/>
    <property type="match status" value="1"/>
</dbReference>
<keyword evidence="8" id="KW-0963">Cytoplasm</keyword>
<evidence type="ECO:0000256" key="3">
    <source>
        <dbReference type="ARBA" id="ARBA00022664"/>
    </source>
</evidence>
<dbReference type="InterPro" id="IPR014720">
    <property type="entry name" value="dsRBD_dom"/>
</dbReference>
<comment type="subcellular location">
    <subcellularLocation>
        <location evidence="8">Cytoplasm</location>
    </subcellularLocation>
</comment>
<evidence type="ECO:0000259" key="10">
    <source>
        <dbReference type="PROSITE" id="PS50142"/>
    </source>
</evidence>
<dbReference type="GO" id="GO:0004525">
    <property type="term" value="F:ribonuclease III activity"/>
    <property type="evidence" value="ECO:0007669"/>
    <property type="project" value="UniProtKB-EC"/>
</dbReference>
<keyword evidence="8" id="KW-0698">rRNA processing</keyword>
<feature type="active site" evidence="8">
    <location>
        <position position="114"/>
    </location>
</feature>
<evidence type="ECO:0000313" key="11">
    <source>
        <dbReference type="EMBL" id="MFA9461724.1"/>
    </source>
</evidence>
<feature type="active site" evidence="8">
    <location>
        <position position="42"/>
    </location>
</feature>
<keyword evidence="8" id="KW-0479">Metal-binding</keyword>
<evidence type="ECO:0000256" key="6">
    <source>
        <dbReference type="ARBA" id="ARBA00022801"/>
    </source>
</evidence>
<accession>A0ABV4TYP5</accession>
<dbReference type="SMART" id="SM00358">
    <property type="entry name" value="DSRM"/>
    <property type="match status" value="1"/>
</dbReference>
<comment type="catalytic activity">
    <reaction evidence="1 8">
        <text>Endonucleolytic cleavage to 5'-phosphomonoester.</text>
        <dbReference type="EC" id="3.1.26.3"/>
    </reaction>
</comment>
<keyword evidence="3 8" id="KW-0507">mRNA processing</keyword>
<keyword evidence="8" id="KW-0460">Magnesium</keyword>
<dbReference type="CDD" id="cd10845">
    <property type="entry name" value="DSRM_RNAse_III_family"/>
    <property type="match status" value="1"/>
</dbReference>
<dbReference type="RefSeq" id="WP_373656505.1">
    <property type="nucleotide sequence ID" value="NZ_JBGUAW010000008.1"/>
</dbReference>
<evidence type="ECO:0000256" key="4">
    <source>
        <dbReference type="ARBA" id="ARBA00022722"/>
    </source>
</evidence>
<evidence type="ECO:0000256" key="8">
    <source>
        <dbReference type="HAMAP-Rule" id="MF_00104"/>
    </source>
</evidence>
<dbReference type="EMBL" id="JBGUAW010000008">
    <property type="protein sequence ID" value="MFA9461724.1"/>
    <property type="molecule type" value="Genomic_DNA"/>
</dbReference>
<evidence type="ECO:0000313" key="12">
    <source>
        <dbReference type="Proteomes" id="UP001575181"/>
    </source>
</evidence>
<proteinExistence type="inferred from homology"/>
<dbReference type="EC" id="3.1.26.3" evidence="8"/>
<feature type="domain" description="RNase III" evidence="10">
    <location>
        <begin position="3"/>
        <end position="125"/>
    </location>
</feature>
<dbReference type="PANTHER" id="PTHR11207:SF0">
    <property type="entry name" value="RIBONUCLEASE 3"/>
    <property type="match status" value="1"/>
</dbReference>
<keyword evidence="4 8" id="KW-0540">Nuclease</keyword>
<organism evidence="11 12">
    <name type="scientific">Thiohalorhabdus methylotrophus</name>
    <dbReference type="NCBI Taxonomy" id="3242694"/>
    <lineage>
        <taxon>Bacteria</taxon>
        <taxon>Pseudomonadati</taxon>
        <taxon>Pseudomonadota</taxon>
        <taxon>Gammaproteobacteria</taxon>
        <taxon>Thiohalorhabdales</taxon>
        <taxon>Thiohalorhabdaceae</taxon>
        <taxon>Thiohalorhabdus</taxon>
    </lineage>
</organism>
<keyword evidence="12" id="KW-1185">Reference proteome</keyword>
<comment type="function">
    <text evidence="8">Digests double-stranded RNA. Involved in the processing of primary rRNA transcript to yield the immediate precursors to the large and small rRNAs (23S and 16S). Processes some mRNAs, and tRNAs when they are encoded in the rRNA operon. Processes pre-crRNA and tracrRNA of type II CRISPR loci if present in the organism.</text>
</comment>
<dbReference type="Gene3D" id="1.10.1520.10">
    <property type="entry name" value="Ribonuclease III domain"/>
    <property type="match status" value="1"/>
</dbReference>
<comment type="subunit">
    <text evidence="8">Homodimer.</text>
</comment>
<dbReference type="Gene3D" id="3.30.160.20">
    <property type="match status" value="1"/>
</dbReference>
<dbReference type="CDD" id="cd00593">
    <property type="entry name" value="RIBOc"/>
    <property type="match status" value="1"/>
</dbReference>
<dbReference type="SMART" id="SM00535">
    <property type="entry name" value="RIBOc"/>
    <property type="match status" value="1"/>
</dbReference>
<dbReference type="Pfam" id="PF14622">
    <property type="entry name" value="Ribonucleas_3_3"/>
    <property type="match status" value="1"/>
</dbReference>
<keyword evidence="5 8" id="KW-0255">Endonuclease</keyword>
<reference evidence="11 12" key="1">
    <citation type="submission" date="2024-08" db="EMBL/GenBank/DDBJ databases">
        <title>Whole-genome sequencing of halo(alkali)philic microorganisms from hypersaline lakes.</title>
        <authorList>
            <person name="Sorokin D.Y."/>
            <person name="Merkel A.Y."/>
            <person name="Messina E."/>
            <person name="Yakimov M."/>
        </authorList>
    </citation>
    <scope>NUCLEOTIDE SEQUENCE [LARGE SCALE GENOMIC DNA]</scope>
    <source>
        <strain evidence="11 12">Cl-TMA</strain>
    </source>
</reference>
<dbReference type="Proteomes" id="UP001575181">
    <property type="component" value="Unassembled WGS sequence"/>
</dbReference>
<dbReference type="NCBIfam" id="TIGR02191">
    <property type="entry name" value="RNaseIII"/>
    <property type="match status" value="1"/>
</dbReference>
<dbReference type="InterPro" id="IPR000999">
    <property type="entry name" value="RNase_III_dom"/>
</dbReference>